<proteinExistence type="predicted"/>
<dbReference type="RefSeq" id="WP_003071957.1">
    <property type="nucleotide sequence ID" value="NZ_AICQ01000011.1"/>
</dbReference>
<comment type="caution">
    <text evidence="1">The sequence shown here is derived from an EMBL/GenBank/DDBJ whole genome shotgun (WGS) entry which is preliminary data.</text>
</comment>
<evidence type="ECO:0008006" key="3">
    <source>
        <dbReference type="Google" id="ProtNLM"/>
    </source>
</evidence>
<name>A0AAD2SWJ5_STRCV</name>
<gene>
    <name evidence="1" type="ORF">HMPREF1044_1346</name>
</gene>
<dbReference type="Proteomes" id="UP000005070">
    <property type="component" value="Unassembled WGS sequence"/>
</dbReference>
<dbReference type="EMBL" id="AICQ01000011">
    <property type="protein sequence ID" value="EID21738.1"/>
    <property type="molecule type" value="Genomic_DNA"/>
</dbReference>
<reference evidence="1 2" key="1">
    <citation type="submission" date="2012-01" db="EMBL/GenBank/DDBJ databases">
        <authorList>
            <person name="Harkins D.M."/>
            <person name="Madupu R."/>
            <person name="Durkin A.S."/>
            <person name="Torralba M."/>
            <person name="Methe B."/>
            <person name="Sutton G.G."/>
            <person name="Nelson K.E."/>
        </authorList>
    </citation>
    <scope>NUCLEOTIDE SEQUENCE [LARGE SCALE GENOMIC DNA]</scope>
    <source>
        <strain evidence="1 2">SK53</strain>
    </source>
</reference>
<dbReference type="AlphaFoldDB" id="A0AAD2SWJ5"/>
<evidence type="ECO:0000313" key="1">
    <source>
        <dbReference type="EMBL" id="EID21738.1"/>
    </source>
</evidence>
<evidence type="ECO:0000313" key="2">
    <source>
        <dbReference type="Proteomes" id="UP000005070"/>
    </source>
</evidence>
<sequence length="45" mass="4906">MSTIIVSIIILVLAGAALHHIIKGKGNCGDCDCQCEIKEKMRHNK</sequence>
<protein>
    <recommendedName>
        <fullName evidence="3">FeoB-associated Cys-rich membrane protein</fullName>
    </recommendedName>
</protein>
<organism evidence="1 2">
    <name type="scientific">Streptococcus constellatus subsp. constellatus SK53</name>
    <dbReference type="NCBI Taxonomy" id="1095730"/>
    <lineage>
        <taxon>Bacteria</taxon>
        <taxon>Bacillati</taxon>
        <taxon>Bacillota</taxon>
        <taxon>Bacilli</taxon>
        <taxon>Lactobacillales</taxon>
        <taxon>Streptococcaceae</taxon>
        <taxon>Streptococcus</taxon>
        <taxon>Streptococcus anginosus group</taxon>
    </lineage>
</organism>
<dbReference type="GeneID" id="93847466"/>
<accession>A0AAD2SWJ5</accession>
<dbReference type="Pfam" id="PF12669">
    <property type="entry name" value="FeoB_associated"/>
    <property type="match status" value="1"/>
</dbReference>